<accession>F3CI42</accession>
<evidence type="ECO:0000313" key="2">
    <source>
        <dbReference type="EMBL" id="EGH18934.1"/>
    </source>
</evidence>
<comment type="caution">
    <text evidence="2">The sequence shown here is derived from an EMBL/GenBank/DDBJ whole genome shotgun (WGS) entry which is preliminary data.</text>
</comment>
<feature type="non-terminal residue" evidence="2">
    <location>
        <position position="46"/>
    </location>
</feature>
<feature type="region of interest" description="Disordered" evidence="1">
    <location>
        <begin position="14"/>
        <end position="34"/>
    </location>
</feature>
<organism evidence="2 3">
    <name type="scientific">Pseudomonas savastanoi pv. glycinea str. race 4</name>
    <dbReference type="NCBI Taxonomy" id="875330"/>
    <lineage>
        <taxon>Bacteria</taxon>
        <taxon>Pseudomonadati</taxon>
        <taxon>Pseudomonadota</taxon>
        <taxon>Gammaproteobacteria</taxon>
        <taxon>Pseudomonadales</taxon>
        <taxon>Pseudomonadaceae</taxon>
        <taxon>Pseudomonas</taxon>
    </lineage>
</organism>
<dbReference type="HOGENOM" id="CLU_3193266_0_0_6"/>
<gene>
    <name evidence="2" type="ORF">Pgy4_38828</name>
</gene>
<protein>
    <submittedName>
        <fullName evidence="2">Methyl-accepting chemotaxis protein</fullName>
    </submittedName>
</protein>
<dbReference type="AlphaFoldDB" id="F3CI42"/>
<name>F3CI42_PSESG</name>
<dbReference type="EMBL" id="ADWY01003358">
    <property type="protein sequence ID" value="EGH18934.1"/>
    <property type="molecule type" value="Genomic_DNA"/>
</dbReference>
<evidence type="ECO:0000313" key="3">
    <source>
        <dbReference type="Proteomes" id="UP000005466"/>
    </source>
</evidence>
<feature type="non-terminal residue" evidence="2">
    <location>
        <position position="1"/>
    </location>
</feature>
<dbReference type="Proteomes" id="UP000005466">
    <property type="component" value="Unassembled WGS sequence"/>
</dbReference>
<evidence type="ECO:0000256" key="1">
    <source>
        <dbReference type="SAM" id="MobiDB-lite"/>
    </source>
</evidence>
<proteinExistence type="predicted"/>
<reference evidence="2 3" key="1">
    <citation type="journal article" date="2011" name="PLoS Pathog.">
        <title>Dynamic evolution of pathogenicity revealed by sequencing and comparative genomics of 19 Pseudomonas syringae isolates.</title>
        <authorList>
            <person name="Baltrus D.A."/>
            <person name="Nishimura M.T."/>
            <person name="Romanchuk A."/>
            <person name="Chang J.H."/>
            <person name="Mukhtar M.S."/>
            <person name="Cherkis K."/>
            <person name="Roach J."/>
            <person name="Grant S.R."/>
            <person name="Jones C.D."/>
            <person name="Dangl J.L."/>
        </authorList>
    </citation>
    <scope>NUCLEOTIDE SEQUENCE [LARGE SCALE GENOMIC DNA]</scope>
    <source>
        <strain evidence="3">race 4</strain>
    </source>
</reference>
<feature type="compositionally biased region" description="Basic and acidic residues" evidence="1">
    <location>
        <begin position="14"/>
        <end position="26"/>
    </location>
</feature>
<sequence>FAEQVFKTLQTLREQGKERAGERFQAQEESSNEASNVAISATLVIA</sequence>